<comment type="caution">
    <text evidence="1">The sequence shown here is derived from an EMBL/GenBank/DDBJ whole genome shotgun (WGS) entry which is preliminary data.</text>
</comment>
<feature type="non-terminal residue" evidence="1">
    <location>
        <position position="1"/>
    </location>
</feature>
<name>K0RIA1_THAOC</name>
<dbReference type="AlphaFoldDB" id="K0RIA1"/>
<dbReference type="EMBL" id="AGNL01037758">
    <property type="protein sequence ID" value="EJK53448.1"/>
    <property type="molecule type" value="Genomic_DNA"/>
</dbReference>
<organism evidence="1 2">
    <name type="scientific">Thalassiosira oceanica</name>
    <name type="common">Marine diatom</name>
    <dbReference type="NCBI Taxonomy" id="159749"/>
    <lineage>
        <taxon>Eukaryota</taxon>
        <taxon>Sar</taxon>
        <taxon>Stramenopiles</taxon>
        <taxon>Ochrophyta</taxon>
        <taxon>Bacillariophyta</taxon>
        <taxon>Coscinodiscophyceae</taxon>
        <taxon>Thalassiosirophycidae</taxon>
        <taxon>Thalassiosirales</taxon>
        <taxon>Thalassiosiraceae</taxon>
        <taxon>Thalassiosira</taxon>
    </lineage>
</organism>
<evidence type="ECO:0000313" key="1">
    <source>
        <dbReference type="EMBL" id="EJK53448.1"/>
    </source>
</evidence>
<evidence type="ECO:0000313" key="2">
    <source>
        <dbReference type="Proteomes" id="UP000266841"/>
    </source>
</evidence>
<sequence length="71" mass="7788">IRAAVAEICTPNPGALEAQKRPKLFFLNSLVVGAVKLNQGVAKVIREACGTNRRDRSADRYNNNNNNNVVH</sequence>
<keyword evidence="2" id="KW-1185">Reference proteome</keyword>
<dbReference type="Proteomes" id="UP000266841">
    <property type="component" value="Unassembled WGS sequence"/>
</dbReference>
<accession>K0RIA1</accession>
<protein>
    <submittedName>
        <fullName evidence="1">Uncharacterized protein</fullName>
    </submittedName>
</protein>
<reference evidence="1 2" key="1">
    <citation type="journal article" date="2012" name="Genome Biol.">
        <title>Genome and low-iron response of an oceanic diatom adapted to chronic iron limitation.</title>
        <authorList>
            <person name="Lommer M."/>
            <person name="Specht M."/>
            <person name="Roy A.S."/>
            <person name="Kraemer L."/>
            <person name="Andreson R."/>
            <person name="Gutowska M.A."/>
            <person name="Wolf J."/>
            <person name="Bergner S.V."/>
            <person name="Schilhabel M.B."/>
            <person name="Klostermeier U.C."/>
            <person name="Beiko R.G."/>
            <person name="Rosenstiel P."/>
            <person name="Hippler M."/>
            <person name="Laroche J."/>
        </authorList>
    </citation>
    <scope>NUCLEOTIDE SEQUENCE [LARGE SCALE GENOMIC DNA]</scope>
    <source>
        <strain evidence="1 2">CCMP1005</strain>
    </source>
</reference>
<proteinExistence type="predicted"/>
<gene>
    <name evidence="1" type="ORF">THAOC_27121</name>
</gene>